<evidence type="ECO:0000256" key="3">
    <source>
        <dbReference type="ARBA" id="ARBA00023002"/>
    </source>
</evidence>
<proteinExistence type="inferred from homology"/>
<dbReference type="SUPFAM" id="SSF51735">
    <property type="entry name" value="NAD(P)-binding Rossmann-fold domains"/>
    <property type="match status" value="1"/>
</dbReference>
<evidence type="ECO:0000256" key="1">
    <source>
        <dbReference type="ARBA" id="ARBA00006484"/>
    </source>
</evidence>
<evidence type="ECO:0000313" key="6">
    <source>
        <dbReference type="EMBL" id="AQS71603.1"/>
    </source>
</evidence>
<gene>
    <name evidence="5" type="ORF">B1H29_00645</name>
    <name evidence="6" type="ORF">B1H29_36415</name>
</gene>
<dbReference type="Gene3D" id="3.40.50.720">
    <property type="entry name" value="NAD(P)-binding Rossmann-like Domain"/>
    <property type="match status" value="1"/>
</dbReference>
<evidence type="ECO:0000256" key="2">
    <source>
        <dbReference type="ARBA" id="ARBA00022857"/>
    </source>
</evidence>
<dbReference type="EMBL" id="CP019724">
    <property type="protein sequence ID" value="AQS71603.1"/>
    <property type="molecule type" value="Genomic_DNA"/>
</dbReference>
<accession>A0A1S6J1M6</accession>
<dbReference type="KEGG" id="spac:B1H29_00645"/>
<dbReference type="GO" id="GO:0016616">
    <property type="term" value="F:oxidoreductase activity, acting on the CH-OH group of donors, NAD or NADP as acceptor"/>
    <property type="evidence" value="ECO:0007669"/>
    <property type="project" value="InterPro"/>
</dbReference>
<dbReference type="PRINTS" id="PR00081">
    <property type="entry name" value="GDHRDH"/>
</dbReference>
<dbReference type="InterPro" id="IPR036291">
    <property type="entry name" value="NAD(P)-bd_dom_sf"/>
</dbReference>
<dbReference type="EMBL" id="CP019724">
    <property type="protein sequence ID" value="AQS65654.1"/>
    <property type="molecule type" value="Genomic_DNA"/>
</dbReference>
<dbReference type="InterPro" id="IPR002347">
    <property type="entry name" value="SDR_fam"/>
</dbReference>
<evidence type="ECO:0000313" key="7">
    <source>
        <dbReference type="Proteomes" id="UP000189443"/>
    </source>
</evidence>
<keyword evidence="7" id="KW-1185">Reference proteome</keyword>
<dbReference type="AlphaFoldDB" id="A0A1S6J1M6"/>
<dbReference type="InterPro" id="IPR045313">
    <property type="entry name" value="CBR1-like"/>
</dbReference>
<comment type="similarity">
    <text evidence="1 4">Belongs to the short-chain dehydrogenases/reductases (SDR) family.</text>
</comment>
<dbReference type="PANTHER" id="PTHR43490:SF99">
    <property type="entry name" value="SHORT-CHAIN DEHYDROGENASE_REDUCTASE"/>
    <property type="match status" value="1"/>
</dbReference>
<dbReference type="GO" id="GO:0016020">
    <property type="term" value="C:membrane"/>
    <property type="evidence" value="ECO:0007669"/>
    <property type="project" value="TreeGrafter"/>
</dbReference>
<name>A0A1S6J1M6_9ACTN</name>
<keyword evidence="3" id="KW-0560">Oxidoreductase</keyword>
<reference evidence="5 7" key="1">
    <citation type="submission" date="2017-02" db="EMBL/GenBank/DDBJ databases">
        <title>Streptomyces pactum ACT12 Genome sequencing and assembly.</title>
        <authorList>
            <person name="Xue Q."/>
            <person name="Yan X."/>
            <person name="Jia L."/>
            <person name="Yan H."/>
        </authorList>
    </citation>
    <scope>NUCLEOTIDE SEQUENCE [LARGE SCALE GENOMIC DNA]</scope>
    <source>
        <strain evidence="5 7">ACT12</strain>
    </source>
</reference>
<dbReference type="Pfam" id="PF00106">
    <property type="entry name" value="adh_short"/>
    <property type="match status" value="1"/>
</dbReference>
<dbReference type="Proteomes" id="UP000189443">
    <property type="component" value="Chromosome"/>
</dbReference>
<evidence type="ECO:0000256" key="4">
    <source>
        <dbReference type="RuleBase" id="RU000363"/>
    </source>
</evidence>
<organism evidence="5 7">
    <name type="scientific">Streptomyces pactum</name>
    <dbReference type="NCBI Taxonomy" id="68249"/>
    <lineage>
        <taxon>Bacteria</taxon>
        <taxon>Bacillati</taxon>
        <taxon>Actinomycetota</taxon>
        <taxon>Actinomycetes</taxon>
        <taxon>Kitasatosporales</taxon>
        <taxon>Streptomycetaceae</taxon>
        <taxon>Streptomyces</taxon>
    </lineage>
</organism>
<protein>
    <submittedName>
        <fullName evidence="5">Dehydrogenase</fullName>
    </submittedName>
</protein>
<sequence>MHARITGHRKETDVTVEKIALVTGANKGIGFAAARQLGERGIAVLVGARDEVLGKQAADALAADGITAAPLRLDVRDPACVADAAREIERRHGRLDILVNNAGTAGSFTGAPSEATAADLREVYETNVLGVVTVTHAMLPLLRRSPAGRVVNLSSHVGSLTLNADPGSPLANVNMIAYQSSKTALNAVTLAYAKELRETPVKVNAALPGVVATDINHHRGRRTPAEGAAIVVRLALLDDNGPSGTCLADEGPVPW</sequence>
<dbReference type="KEGG" id="spac:B1H29_36415"/>
<evidence type="ECO:0000313" key="5">
    <source>
        <dbReference type="EMBL" id="AQS65654.1"/>
    </source>
</evidence>
<dbReference type="PRINTS" id="PR00080">
    <property type="entry name" value="SDRFAMILY"/>
</dbReference>
<keyword evidence="2" id="KW-0521">NADP</keyword>
<dbReference type="PANTHER" id="PTHR43490">
    <property type="entry name" value="(+)-NEOMENTHOL DEHYDROGENASE"/>
    <property type="match status" value="1"/>
</dbReference>
<dbReference type="CDD" id="cd05324">
    <property type="entry name" value="carb_red_PTCR-like_SDR_c"/>
    <property type="match status" value="1"/>
</dbReference>